<organism evidence="10 11">
    <name type="scientific">candidate division WOR_3 bacterium SM23_60</name>
    <dbReference type="NCBI Taxonomy" id="1703780"/>
    <lineage>
        <taxon>Bacteria</taxon>
        <taxon>Bacteria division WOR-3</taxon>
    </lineage>
</organism>
<dbReference type="Pfam" id="PF00364">
    <property type="entry name" value="Biotin_lipoyl"/>
    <property type="match status" value="1"/>
</dbReference>
<dbReference type="GO" id="GO:0006633">
    <property type="term" value="P:fatty acid biosynthetic process"/>
    <property type="evidence" value="ECO:0007669"/>
    <property type="project" value="UniProtKB-UniPathway"/>
</dbReference>
<dbReference type="UniPathway" id="UPA00094"/>
<evidence type="ECO:0000256" key="5">
    <source>
        <dbReference type="ARBA" id="ARBA00023098"/>
    </source>
</evidence>
<keyword evidence="6 8" id="KW-0275">Fatty acid biosynthesis</keyword>
<evidence type="ECO:0000256" key="2">
    <source>
        <dbReference type="ARBA" id="ARBA00017562"/>
    </source>
</evidence>
<protein>
    <recommendedName>
        <fullName evidence="2 8">Biotin carboxyl carrier protein of acetyl-CoA carboxylase</fullName>
    </recommendedName>
</protein>
<dbReference type="GO" id="GO:0003989">
    <property type="term" value="F:acetyl-CoA carboxylase activity"/>
    <property type="evidence" value="ECO:0007669"/>
    <property type="project" value="InterPro"/>
</dbReference>
<dbReference type="NCBIfam" id="TIGR00531">
    <property type="entry name" value="BCCP"/>
    <property type="match status" value="1"/>
</dbReference>
<evidence type="ECO:0000256" key="1">
    <source>
        <dbReference type="ARBA" id="ARBA00005194"/>
    </source>
</evidence>
<keyword evidence="4 8" id="KW-0276">Fatty acid metabolism</keyword>
<dbReference type="Gene3D" id="2.40.50.100">
    <property type="match status" value="1"/>
</dbReference>
<dbReference type="PROSITE" id="PS00188">
    <property type="entry name" value="BIOTIN"/>
    <property type="match status" value="1"/>
</dbReference>
<name>A0A0S8GIZ2_UNCW3</name>
<reference evidence="10 11" key="1">
    <citation type="journal article" date="2015" name="Microbiome">
        <title>Genomic resolution of linkages in carbon, nitrogen, and sulfur cycling among widespread estuary sediment bacteria.</title>
        <authorList>
            <person name="Baker B.J."/>
            <person name="Lazar C.S."/>
            <person name="Teske A.P."/>
            <person name="Dick G.J."/>
        </authorList>
    </citation>
    <scope>NUCLEOTIDE SEQUENCE [LARGE SCALE GENOMIC DNA]</scope>
    <source>
        <strain evidence="10">SM23_60</strain>
    </source>
</reference>
<dbReference type="InterPro" id="IPR050709">
    <property type="entry name" value="Biotin_Carboxyl_Carrier/Decarb"/>
</dbReference>
<comment type="pathway">
    <text evidence="1 8">Lipid metabolism; fatty acid biosynthesis.</text>
</comment>
<dbReference type="Proteomes" id="UP000051096">
    <property type="component" value="Unassembled WGS sequence"/>
</dbReference>
<dbReference type="AlphaFoldDB" id="A0A0S8GIZ2"/>
<keyword evidence="3 8" id="KW-0444">Lipid biosynthesis</keyword>
<dbReference type="GO" id="GO:0009317">
    <property type="term" value="C:acetyl-CoA carboxylase complex"/>
    <property type="evidence" value="ECO:0007669"/>
    <property type="project" value="InterPro"/>
</dbReference>
<gene>
    <name evidence="10" type="ORF">AMJ87_03250</name>
</gene>
<dbReference type="InterPro" id="IPR011053">
    <property type="entry name" value="Single_hybrid_motif"/>
</dbReference>
<dbReference type="PANTHER" id="PTHR45266">
    <property type="entry name" value="OXALOACETATE DECARBOXYLASE ALPHA CHAIN"/>
    <property type="match status" value="1"/>
</dbReference>
<dbReference type="InterPro" id="IPR001249">
    <property type="entry name" value="AcCoA_biotinCC"/>
</dbReference>
<comment type="caution">
    <text evidence="10">The sequence shown here is derived from an EMBL/GenBank/DDBJ whole genome shotgun (WGS) entry which is preliminary data.</text>
</comment>
<evidence type="ECO:0000256" key="8">
    <source>
        <dbReference type="RuleBase" id="RU364072"/>
    </source>
</evidence>
<dbReference type="PANTHER" id="PTHR45266:SF3">
    <property type="entry name" value="OXALOACETATE DECARBOXYLASE ALPHA CHAIN"/>
    <property type="match status" value="1"/>
</dbReference>
<keyword evidence="7 8" id="KW-0092">Biotin</keyword>
<dbReference type="SUPFAM" id="SSF51230">
    <property type="entry name" value="Single hybrid motif"/>
    <property type="match status" value="1"/>
</dbReference>
<accession>A0A0S8GIZ2</accession>
<dbReference type="InterPro" id="IPR000089">
    <property type="entry name" value="Biotin_lipoyl"/>
</dbReference>
<dbReference type="InterPro" id="IPR001882">
    <property type="entry name" value="Biotin_BS"/>
</dbReference>
<evidence type="ECO:0000256" key="4">
    <source>
        <dbReference type="ARBA" id="ARBA00022832"/>
    </source>
</evidence>
<keyword evidence="5 8" id="KW-0443">Lipid metabolism</keyword>
<dbReference type="EMBL" id="LJUO01000019">
    <property type="protein sequence ID" value="KPK72942.1"/>
    <property type="molecule type" value="Genomic_DNA"/>
</dbReference>
<dbReference type="PATRIC" id="fig|1703780.3.peg.1297"/>
<proteinExistence type="predicted"/>
<evidence type="ECO:0000313" key="11">
    <source>
        <dbReference type="Proteomes" id="UP000051096"/>
    </source>
</evidence>
<dbReference type="PRINTS" id="PR01071">
    <property type="entry name" value="ACOABIOTINCC"/>
</dbReference>
<feature type="domain" description="Lipoyl-binding" evidence="9">
    <location>
        <begin position="64"/>
        <end position="149"/>
    </location>
</feature>
<dbReference type="PROSITE" id="PS50968">
    <property type="entry name" value="BIOTINYL_LIPOYL"/>
    <property type="match status" value="1"/>
</dbReference>
<comment type="function">
    <text evidence="8">This protein is a component of the acetyl coenzyme A carboxylase complex; first, biotin carboxylase catalyzes the carboxylation of the carrier protein and then the transcarboxylase transfers the carboxyl group to form malonyl-CoA.</text>
</comment>
<sequence>MKLKNIEKLVKLLENSIVAEIEVTDMWGRKVRVSKSKDNTPAQAVVPTRTAPPRSENVVQRAEAVTETLPPNAAAIRSPIVGTFYRAPGPDAQPYVEVGDIVKPGQVVCIVEAMKLMNEIESDVAGKIVRILAKNEDPVEYNQELFLVEKM</sequence>
<evidence type="ECO:0000259" key="9">
    <source>
        <dbReference type="PROSITE" id="PS50968"/>
    </source>
</evidence>
<dbReference type="CDD" id="cd06850">
    <property type="entry name" value="biotinyl_domain"/>
    <property type="match status" value="1"/>
</dbReference>
<evidence type="ECO:0000313" key="10">
    <source>
        <dbReference type="EMBL" id="KPK72942.1"/>
    </source>
</evidence>
<evidence type="ECO:0000256" key="7">
    <source>
        <dbReference type="ARBA" id="ARBA00023267"/>
    </source>
</evidence>
<evidence type="ECO:0000256" key="3">
    <source>
        <dbReference type="ARBA" id="ARBA00022516"/>
    </source>
</evidence>
<evidence type="ECO:0000256" key="6">
    <source>
        <dbReference type="ARBA" id="ARBA00023160"/>
    </source>
</evidence>